<dbReference type="EMBL" id="KB742907">
    <property type="protein sequence ID" value="EOB02973.1"/>
    <property type="molecule type" value="Genomic_DNA"/>
</dbReference>
<evidence type="ECO:0000313" key="2">
    <source>
        <dbReference type="EMBL" id="EOB02973.1"/>
    </source>
</evidence>
<organism evidence="2 3">
    <name type="scientific">Anas platyrhynchos</name>
    <name type="common">Mallard</name>
    <name type="synonym">Anas boschas</name>
    <dbReference type="NCBI Taxonomy" id="8839"/>
    <lineage>
        <taxon>Eukaryota</taxon>
        <taxon>Metazoa</taxon>
        <taxon>Chordata</taxon>
        <taxon>Craniata</taxon>
        <taxon>Vertebrata</taxon>
        <taxon>Euteleostomi</taxon>
        <taxon>Archelosauria</taxon>
        <taxon>Archosauria</taxon>
        <taxon>Dinosauria</taxon>
        <taxon>Saurischia</taxon>
        <taxon>Theropoda</taxon>
        <taxon>Coelurosauria</taxon>
        <taxon>Aves</taxon>
        <taxon>Neognathae</taxon>
        <taxon>Galloanserae</taxon>
        <taxon>Anseriformes</taxon>
        <taxon>Anatidae</taxon>
        <taxon>Anatinae</taxon>
        <taxon>Anas</taxon>
    </lineage>
</organism>
<protein>
    <submittedName>
        <fullName evidence="2">Uncharacterized protein</fullName>
    </submittedName>
</protein>
<sequence>MVLGAQVQHPLGVIPACCCHIMAKPSIAVLKPRTTPVTSMLQESKAATDPMPRTGLKPGVCAGQKQPKVLLDPHSGSSRLWPSSP</sequence>
<dbReference type="Proteomes" id="UP000296049">
    <property type="component" value="Unassembled WGS sequence"/>
</dbReference>
<proteinExistence type="predicted"/>
<evidence type="ECO:0000256" key="1">
    <source>
        <dbReference type="SAM" id="MobiDB-lite"/>
    </source>
</evidence>
<feature type="compositionally biased region" description="Polar residues" evidence="1">
    <location>
        <begin position="75"/>
        <end position="85"/>
    </location>
</feature>
<name>R0LRE0_ANAPL</name>
<reference evidence="3" key="1">
    <citation type="journal article" date="2013" name="Nat. Genet.">
        <title>The duck genome and transcriptome provide insight into an avian influenza virus reservoir species.</title>
        <authorList>
            <person name="Huang Y."/>
            <person name="Li Y."/>
            <person name="Burt D.W."/>
            <person name="Chen H."/>
            <person name="Zhang Y."/>
            <person name="Qian W."/>
            <person name="Kim H."/>
            <person name="Gan S."/>
            <person name="Zhao Y."/>
            <person name="Li J."/>
            <person name="Yi K."/>
            <person name="Feng H."/>
            <person name="Zhu P."/>
            <person name="Li B."/>
            <person name="Liu Q."/>
            <person name="Fairley S."/>
            <person name="Magor K.E."/>
            <person name="Du Z."/>
            <person name="Hu X."/>
            <person name="Goodman L."/>
            <person name="Tafer H."/>
            <person name="Vignal A."/>
            <person name="Lee T."/>
            <person name="Kim K.W."/>
            <person name="Sheng Z."/>
            <person name="An Y."/>
            <person name="Searle S."/>
            <person name="Herrero J."/>
            <person name="Groenen M.A."/>
            <person name="Crooijmans R.P."/>
            <person name="Faraut T."/>
            <person name="Cai Q."/>
            <person name="Webster R.G."/>
            <person name="Aldridge J.R."/>
            <person name="Warren W.C."/>
            <person name="Bartschat S."/>
            <person name="Kehr S."/>
            <person name="Marz M."/>
            <person name="Stadler P.F."/>
            <person name="Smith J."/>
            <person name="Kraus R.H."/>
            <person name="Zhao Y."/>
            <person name="Ren L."/>
            <person name="Fei J."/>
            <person name="Morisson M."/>
            <person name="Kaiser P."/>
            <person name="Griffin D.K."/>
            <person name="Rao M."/>
            <person name="Pitel F."/>
            <person name="Wang J."/>
            <person name="Li N."/>
        </authorList>
    </citation>
    <scope>NUCLEOTIDE SEQUENCE [LARGE SCALE GENOMIC DNA]</scope>
</reference>
<dbReference type="AlphaFoldDB" id="R0LRE0"/>
<keyword evidence="3" id="KW-1185">Reference proteome</keyword>
<evidence type="ECO:0000313" key="3">
    <source>
        <dbReference type="Proteomes" id="UP000296049"/>
    </source>
</evidence>
<accession>R0LRE0</accession>
<gene>
    <name evidence="2" type="ORF">Anapl_05349</name>
</gene>
<feature type="region of interest" description="Disordered" evidence="1">
    <location>
        <begin position="40"/>
        <end position="85"/>
    </location>
</feature>